<accession>A0AAV4C320</accession>
<evidence type="ECO:0000313" key="2">
    <source>
        <dbReference type="Proteomes" id="UP000735302"/>
    </source>
</evidence>
<reference evidence="1 2" key="1">
    <citation type="journal article" date="2021" name="Elife">
        <title>Chloroplast acquisition without the gene transfer in kleptoplastic sea slugs, Plakobranchus ocellatus.</title>
        <authorList>
            <person name="Maeda T."/>
            <person name="Takahashi S."/>
            <person name="Yoshida T."/>
            <person name="Shimamura S."/>
            <person name="Takaki Y."/>
            <person name="Nagai Y."/>
            <person name="Toyoda A."/>
            <person name="Suzuki Y."/>
            <person name="Arimoto A."/>
            <person name="Ishii H."/>
            <person name="Satoh N."/>
            <person name="Nishiyama T."/>
            <person name="Hasebe M."/>
            <person name="Maruyama T."/>
            <person name="Minagawa J."/>
            <person name="Obokata J."/>
            <person name="Shigenobu S."/>
        </authorList>
    </citation>
    <scope>NUCLEOTIDE SEQUENCE [LARGE SCALE GENOMIC DNA]</scope>
</reference>
<dbReference type="EMBL" id="BLXT01005763">
    <property type="protein sequence ID" value="GFO25652.1"/>
    <property type="molecule type" value="Genomic_DNA"/>
</dbReference>
<name>A0AAV4C320_9GAST</name>
<gene>
    <name evidence="1" type="ORF">PoB_005215700</name>
</gene>
<dbReference type="Proteomes" id="UP000735302">
    <property type="component" value="Unassembled WGS sequence"/>
</dbReference>
<dbReference type="AlphaFoldDB" id="A0AAV4C320"/>
<organism evidence="1 2">
    <name type="scientific">Plakobranchus ocellatus</name>
    <dbReference type="NCBI Taxonomy" id="259542"/>
    <lineage>
        <taxon>Eukaryota</taxon>
        <taxon>Metazoa</taxon>
        <taxon>Spiralia</taxon>
        <taxon>Lophotrochozoa</taxon>
        <taxon>Mollusca</taxon>
        <taxon>Gastropoda</taxon>
        <taxon>Heterobranchia</taxon>
        <taxon>Euthyneura</taxon>
        <taxon>Panpulmonata</taxon>
        <taxon>Sacoglossa</taxon>
        <taxon>Placobranchoidea</taxon>
        <taxon>Plakobranchidae</taxon>
        <taxon>Plakobranchus</taxon>
    </lineage>
</organism>
<keyword evidence="2" id="KW-1185">Reference proteome</keyword>
<evidence type="ECO:0000313" key="1">
    <source>
        <dbReference type="EMBL" id="GFO25652.1"/>
    </source>
</evidence>
<proteinExistence type="predicted"/>
<protein>
    <submittedName>
        <fullName evidence="1">Uncharacterized protein</fullName>
    </submittedName>
</protein>
<comment type="caution">
    <text evidence="1">The sequence shown here is derived from an EMBL/GenBank/DDBJ whole genome shotgun (WGS) entry which is preliminary data.</text>
</comment>
<sequence length="188" mass="20089">MDQRPHPRKSEILTSSPAISRIIVTANGSSALCDVTVPHPGKGRELHGNKQRYVETCFSPSDVGVRRVGTGSDILMASSPDFDAQRGWWTPGGSRGGCLITVCVVNHSARWKQGLLDQGIITTSDCEAFFRNVRHSSAILPMPSESFDIFRPFLSCGVVGTVNSESALRSARKDLSVAGSSSKTGALA</sequence>